<name>A0A9D0YR06_9FIRM</name>
<dbReference type="GO" id="GO:0008237">
    <property type="term" value="F:metallopeptidase activity"/>
    <property type="evidence" value="ECO:0007669"/>
    <property type="project" value="UniProtKB-KW"/>
</dbReference>
<protein>
    <submittedName>
        <fullName evidence="11">DNA repair protein RadC</fullName>
    </submittedName>
</protein>
<dbReference type="Pfam" id="PF00633">
    <property type="entry name" value="HHH"/>
    <property type="match status" value="1"/>
</dbReference>
<dbReference type="AlphaFoldDB" id="A0A9D0YR06"/>
<keyword evidence="2" id="KW-0645">Protease</keyword>
<dbReference type="InterPro" id="IPR000445">
    <property type="entry name" value="HhH_motif"/>
</dbReference>
<proteinExistence type="inferred from homology"/>
<dbReference type="PANTHER" id="PTHR30471:SF3">
    <property type="entry name" value="UPF0758 PROTEIN YEES-RELATED"/>
    <property type="match status" value="1"/>
</dbReference>
<comment type="caution">
    <text evidence="11">The sequence shown here is derived from an EMBL/GenBank/DDBJ whole genome shotgun (WGS) entry which is preliminary data.</text>
</comment>
<reference evidence="11" key="2">
    <citation type="journal article" date="2021" name="PeerJ">
        <title>Extensive microbial diversity within the chicken gut microbiome revealed by metagenomics and culture.</title>
        <authorList>
            <person name="Gilroy R."/>
            <person name="Ravi A."/>
            <person name="Getino M."/>
            <person name="Pursley I."/>
            <person name="Horton D.L."/>
            <person name="Alikhan N.F."/>
            <person name="Baker D."/>
            <person name="Gharbi K."/>
            <person name="Hall N."/>
            <person name="Watson M."/>
            <person name="Adriaenssens E.M."/>
            <person name="Foster-Nyarko E."/>
            <person name="Jarju S."/>
            <person name="Secka A."/>
            <person name="Antonio M."/>
            <person name="Oren A."/>
            <person name="Chaudhuri R.R."/>
            <person name="La Ragione R."/>
            <person name="Hildebrand F."/>
            <person name="Pallen M.J."/>
        </authorList>
    </citation>
    <scope>NUCLEOTIDE SEQUENCE</scope>
    <source>
        <strain evidence="11">ChiGjej2B2-12916</strain>
    </source>
</reference>
<keyword evidence="8" id="KW-0234">DNA repair</keyword>
<dbReference type="InterPro" id="IPR010994">
    <property type="entry name" value="RuvA_2-like"/>
</dbReference>
<keyword evidence="7" id="KW-0482">Metalloprotease</keyword>
<dbReference type="Gene3D" id="1.10.150.20">
    <property type="entry name" value="5' to 3' exonuclease, C-terminal subdomain"/>
    <property type="match status" value="1"/>
</dbReference>
<dbReference type="Gene3D" id="3.40.140.10">
    <property type="entry name" value="Cytidine Deaminase, domain 2"/>
    <property type="match status" value="1"/>
</dbReference>
<keyword evidence="6" id="KW-0862">Zinc</keyword>
<dbReference type="InterPro" id="IPR037518">
    <property type="entry name" value="MPN"/>
</dbReference>
<dbReference type="PROSITE" id="PS50249">
    <property type="entry name" value="MPN"/>
    <property type="match status" value="1"/>
</dbReference>
<comment type="similarity">
    <text evidence="1">Belongs to the UPF0758 family.</text>
</comment>
<evidence type="ECO:0000256" key="4">
    <source>
        <dbReference type="ARBA" id="ARBA00022763"/>
    </source>
</evidence>
<evidence type="ECO:0000256" key="3">
    <source>
        <dbReference type="ARBA" id="ARBA00022723"/>
    </source>
</evidence>
<dbReference type="PANTHER" id="PTHR30471">
    <property type="entry name" value="DNA REPAIR PROTEIN RADC"/>
    <property type="match status" value="1"/>
</dbReference>
<reference evidence="11" key="1">
    <citation type="submission" date="2020-10" db="EMBL/GenBank/DDBJ databases">
        <authorList>
            <person name="Gilroy R."/>
        </authorList>
    </citation>
    <scope>NUCLEOTIDE SEQUENCE</scope>
    <source>
        <strain evidence="11">ChiGjej2B2-12916</strain>
    </source>
</reference>
<dbReference type="SUPFAM" id="SSF47781">
    <property type="entry name" value="RuvA domain 2-like"/>
    <property type="match status" value="1"/>
</dbReference>
<feature type="region of interest" description="Disordered" evidence="9">
    <location>
        <begin position="1"/>
        <end position="22"/>
    </location>
</feature>
<keyword evidence="5" id="KW-0378">Hydrolase</keyword>
<sequence length="237" mass="25961">MGVADSSSKKKPGGVHQGHRQRVKQEFMARGLAGMPDHRALELLLFFSIPQGDVNPLAHELVEQFGSLAGVFNATREQLLAVKGIGENTATLIHLMPALAGRYLEERSSFEGQLTDSWHFKELLMPLFFGARNEMVYVVCMDGKQKLISCRKLGEGVPDQVEVTGRQVVEAALACGATRVALAHNHVSGIAMCSAQDVHTTKYLAQLLRQVGVCLVDHFVIAEDEMVSMRESGYLTV</sequence>
<evidence type="ECO:0000256" key="1">
    <source>
        <dbReference type="ARBA" id="ARBA00010243"/>
    </source>
</evidence>
<evidence type="ECO:0000313" key="11">
    <source>
        <dbReference type="EMBL" id="HIQ60039.1"/>
    </source>
</evidence>
<dbReference type="GO" id="GO:0046872">
    <property type="term" value="F:metal ion binding"/>
    <property type="evidence" value="ECO:0007669"/>
    <property type="project" value="UniProtKB-KW"/>
</dbReference>
<dbReference type="Pfam" id="PF04002">
    <property type="entry name" value="RadC"/>
    <property type="match status" value="1"/>
</dbReference>
<gene>
    <name evidence="11" type="ORF">IAD31_00335</name>
</gene>
<dbReference type="InterPro" id="IPR001405">
    <property type="entry name" value="UPF0758"/>
</dbReference>
<dbReference type="GO" id="GO:0006508">
    <property type="term" value="P:proteolysis"/>
    <property type="evidence" value="ECO:0007669"/>
    <property type="project" value="UniProtKB-KW"/>
</dbReference>
<feature type="compositionally biased region" description="Basic residues" evidence="9">
    <location>
        <begin position="9"/>
        <end position="22"/>
    </location>
</feature>
<dbReference type="GO" id="GO:0006281">
    <property type="term" value="P:DNA repair"/>
    <property type="evidence" value="ECO:0007669"/>
    <property type="project" value="UniProtKB-KW"/>
</dbReference>
<dbReference type="GO" id="GO:0140097">
    <property type="term" value="F:catalytic activity, acting on DNA"/>
    <property type="evidence" value="ECO:0007669"/>
    <property type="project" value="UniProtKB-ARBA"/>
</dbReference>
<evidence type="ECO:0000313" key="12">
    <source>
        <dbReference type="Proteomes" id="UP000886879"/>
    </source>
</evidence>
<accession>A0A9D0YR06</accession>
<dbReference type="EMBL" id="DVFO01000002">
    <property type="protein sequence ID" value="HIQ60039.1"/>
    <property type="molecule type" value="Genomic_DNA"/>
</dbReference>
<keyword evidence="4" id="KW-0227">DNA damage</keyword>
<dbReference type="GO" id="GO:0003677">
    <property type="term" value="F:DNA binding"/>
    <property type="evidence" value="ECO:0007669"/>
    <property type="project" value="InterPro"/>
</dbReference>
<evidence type="ECO:0000256" key="6">
    <source>
        <dbReference type="ARBA" id="ARBA00022833"/>
    </source>
</evidence>
<organism evidence="11 12">
    <name type="scientific">Candidatus Enterenecus faecium</name>
    <dbReference type="NCBI Taxonomy" id="2840780"/>
    <lineage>
        <taxon>Bacteria</taxon>
        <taxon>Bacillati</taxon>
        <taxon>Bacillota</taxon>
        <taxon>Clostridia</taxon>
        <taxon>Eubacteriales</taxon>
        <taxon>Candidatus Enterenecus</taxon>
    </lineage>
</organism>
<dbReference type="Proteomes" id="UP000886879">
    <property type="component" value="Unassembled WGS sequence"/>
</dbReference>
<evidence type="ECO:0000256" key="2">
    <source>
        <dbReference type="ARBA" id="ARBA00022670"/>
    </source>
</evidence>
<dbReference type="InterPro" id="IPR025657">
    <property type="entry name" value="RadC_JAB"/>
</dbReference>
<evidence type="ECO:0000256" key="9">
    <source>
        <dbReference type="SAM" id="MobiDB-lite"/>
    </source>
</evidence>
<evidence type="ECO:0000256" key="5">
    <source>
        <dbReference type="ARBA" id="ARBA00022801"/>
    </source>
</evidence>
<feature type="domain" description="MPN" evidence="10">
    <location>
        <begin position="108"/>
        <end position="235"/>
    </location>
</feature>
<keyword evidence="3" id="KW-0479">Metal-binding</keyword>
<evidence type="ECO:0000256" key="7">
    <source>
        <dbReference type="ARBA" id="ARBA00023049"/>
    </source>
</evidence>
<evidence type="ECO:0000256" key="8">
    <source>
        <dbReference type="ARBA" id="ARBA00023204"/>
    </source>
</evidence>
<evidence type="ECO:0000259" key="10">
    <source>
        <dbReference type="PROSITE" id="PS50249"/>
    </source>
</evidence>